<sequence length="155" mass="15884">MYFPTWAATEGLLTPDGEVLMGVVMELVLGGLLTVWKSAIMLLFVLDGVGWARRLGVVIPTVMLVLGNDGARMGESKVGTGREALSPPVTLRTGLKDGSPTFPAPGYVLVAVATAGELLFLKSGVSVFLGAIVNTPVCNGNLGSGNEGTPGLKAG</sequence>
<keyword evidence="1" id="KW-0812">Transmembrane</keyword>
<organism evidence="2 3">
    <name type="scientific">Coleophoma cylindrospora</name>
    <dbReference type="NCBI Taxonomy" id="1849047"/>
    <lineage>
        <taxon>Eukaryota</taxon>
        <taxon>Fungi</taxon>
        <taxon>Dikarya</taxon>
        <taxon>Ascomycota</taxon>
        <taxon>Pezizomycotina</taxon>
        <taxon>Leotiomycetes</taxon>
        <taxon>Helotiales</taxon>
        <taxon>Dermateaceae</taxon>
        <taxon>Coleophoma</taxon>
    </lineage>
</organism>
<comment type="caution">
    <text evidence="2">The sequence shown here is derived from an EMBL/GenBank/DDBJ whole genome shotgun (WGS) entry which is preliminary data.</text>
</comment>
<keyword evidence="1" id="KW-1133">Transmembrane helix</keyword>
<gene>
    <name evidence="2" type="ORF">BP6252_06970</name>
</gene>
<dbReference type="Proteomes" id="UP000256645">
    <property type="component" value="Unassembled WGS sequence"/>
</dbReference>
<proteinExistence type="predicted"/>
<dbReference type="AlphaFoldDB" id="A0A3D8RG72"/>
<feature type="transmembrane region" description="Helical" evidence="1">
    <location>
        <begin position="20"/>
        <end position="46"/>
    </location>
</feature>
<evidence type="ECO:0000313" key="2">
    <source>
        <dbReference type="EMBL" id="RDW73063.1"/>
    </source>
</evidence>
<keyword evidence="3" id="KW-1185">Reference proteome</keyword>
<evidence type="ECO:0000313" key="3">
    <source>
        <dbReference type="Proteomes" id="UP000256645"/>
    </source>
</evidence>
<keyword evidence="1" id="KW-0472">Membrane</keyword>
<accession>A0A3D8RG72</accession>
<evidence type="ECO:0000256" key="1">
    <source>
        <dbReference type="SAM" id="Phobius"/>
    </source>
</evidence>
<name>A0A3D8RG72_9HELO</name>
<dbReference type="EMBL" id="PDLM01000007">
    <property type="protein sequence ID" value="RDW73063.1"/>
    <property type="molecule type" value="Genomic_DNA"/>
</dbReference>
<protein>
    <submittedName>
        <fullName evidence="2">Uncharacterized protein</fullName>
    </submittedName>
</protein>
<reference evidence="2 3" key="1">
    <citation type="journal article" date="2018" name="IMA Fungus">
        <title>IMA Genome-F 9: Draft genome sequence of Annulohypoxylon stygium, Aspergillus mulundensis, Berkeleyomyces basicola (syn. Thielaviopsis basicola), Ceratocystis smalleyi, two Cercospora beticola strains, Coleophoma cylindrospora, Fusarium fracticaudum, Phialophora cf. hyalina, and Morchella septimelata.</title>
        <authorList>
            <person name="Wingfield B.D."/>
            <person name="Bills G.F."/>
            <person name="Dong Y."/>
            <person name="Huang W."/>
            <person name="Nel W.J."/>
            <person name="Swalarsk-Parry B.S."/>
            <person name="Vaghefi N."/>
            <person name="Wilken P.M."/>
            <person name="An Z."/>
            <person name="de Beer Z.W."/>
            <person name="De Vos L."/>
            <person name="Chen L."/>
            <person name="Duong T.A."/>
            <person name="Gao Y."/>
            <person name="Hammerbacher A."/>
            <person name="Kikkert J.R."/>
            <person name="Li Y."/>
            <person name="Li H."/>
            <person name="Li K."/>
            <person name="Li Q."/>
            <person name="Liu X."/>
            <person name="Ma X."/>
            <person name="Naidoo K."/>
            <person name="Pethybridge S.J."/>
            <person name="Sun J."/>
            <person name="Steenkamp E.T."/>
            <person name="van der Nest M.A."/>
            <person name="van Wyk S."/>
            <person name="Wingfield M.J."/>
            <person name="Xiong C."/>
            <person name="Yue Q."/>
            <person name="Zhang X."/>
        </authorList>
    </citation>
    <scope>NUCLEOTIDE SEQUENCE [LARGE SCALE GENOMIC DNA]</scope>
    <source>
        <strain evidence="2 3">BP6252</strain>
    </source>
</reference>